<dbReference type="Gene3D" id="2.60.120.260">
    <property type="entry name" value="Galactose-binding domain-like"/>
    <property type="match status" value="1"/>
</dbReference>
<dbReference type="SUPFAM" id="SSF49785">
    <property type="entry name" value="Galactose-binding domain-like"/>
    <property type="match status" value="1"/>
</dbReference>
<dbReference type="GO" id="GO:0016020">
    <property type="term" value="C:membrane"/>
    <property type="evidence" value="ECO:0007669"/>
    <property type="project" value="UniProtKB-SubCell"/>
</dbReference>
<evidence type="ECO:0000256" key="10">
    <source>
        <dbReference type="PROSITE-ProRule" id="PRU00076"/>
    </source>
</evidence>
<evidence type="ECO:0000256" key="7">
    <source>
        <dbReference type="ARBA" id="ARBA00022989"/>
    </source>
</evidence>
<dbReference type="InterPro" id="IPR036056">
    <property type="entry name" value="Fibrinogen-like_C"/>
</dbReference>
<keyword evidence="9 11" id="KW-1015">Disulfide bond</keyword>
<evidence type="ECO:0000259" key="14">
    <source>
        <dbReference type="PROSITE" id="PS50022"/>
    </source>
</evidence>
<dbReference type="PANTHER" id="PTHR15036">
    <property type="entry name" value="PIKACHURIN-LIKE PROTEIN"/>
    <property type="match status" value="1"/>
</dbReference>
<comment type="caution">
    <text evidence="10">Lacks conserved residue(s) required for the propagation of feature annotation.</text>
</comment>
<keyword evidence="4 13" id="KW-0812">Transmembrane</keyword>
<evidence type="ECO:0000259" key="17">
    <source>
        <dbReference type="PROSITE" id="PS51406"/>
    </source>
</evidence>
<accession>A0A3P9DB97</accession>
<evidence type="ECO:0000256" key="4">
    <source>
        <dbReference type="ARBA" id="ARBA00022692"/>
    </source>
</evidence>
<feature type="domain" description="F5/8 type C" evidence="14">
    <location>
        <begin position="47"/>
        <end position="154"/>
    </location>
</feature>
<dbReference type="InterPro" id="IPR008979">
    <property type="entry name" value="Galactose-bd-like_sf"/>
</dbReference>
<comment type="subcellular location">
    <subcellularLocation>
        <location evidence="1">Membrane</location>
        <topology evidence="1">Single-pass type I membrane protein</topology>
    </subcellularLocation>
</comment>
<dbReference type="Pfam" id="PF02210">
    <property type="entry name" value="Laminin_G_2"/>
    <property type="match status" value="3"/>
</dbReference>
<evidence type="ECO:0000256" key="13">
    <source>
        <dbReference type="SAM" id="Phobius"/>
    </source>
</evidence>
<proteinExistence type="inferred from homology"/>
<protein>
    <submittedName>
        <fullName evidence="18">Contactin-associated protein-like 4</fullName>
    </submittedName>
</protein>
<keyword evidence="3 10" id="KW-0245">EGF-like domain</keyword>
<dbReference type="InterPro" id="IPR013320">
    <property type="entry name" value="ConA-like_dom_sf"/>
</dbReference>
<evidence type="ECO:0000259" key="16">
    <source>
        <dbReference type="PROSITE" id="PS50026"/>
    </source>
</evidence>
<feature type="disulfide bond" evidence="11">
    <location>
        <begin position="853"/>
        <end position="880"/>
    </location>
</feature>
<dbReference type="Gene3D" id="2.60.120.1000">
    <property type="match status" value="1"/>
</dbReference>
<dbReference type="PROSITE" id="PS51406">
    <property type="entry name" value="FIBRINOGEN_C_2"/>
    <property type="match status" value="1"/>
</dbReference>
<dbReference type="InterPro" id="IPR000421">
    <property type="entry name" value="FA58C"/>
</dbReference>
<dbReference type="GeneTree" id="ENSGT00940000160228"/>
<feature type="domain" description="Laminin G" evidence="15">
    <location>
        <begin position="937"/>
        <end position="1109"/>
    </location>
</feature>
<dbReference type="PROSITE" id="PS50026">
    <property type="entry name" value="EGF_3"/>
    <property type="match status" value="2"/>
</dbReference>
<feature type="region of interest" description="Disordered" evidence="12">
    <location>
        <begin position="1188"/>
        <end position="1208"/>
    </location>
</feature>
<dbReference type="FunFam" id="2.60.120.260:FF:000016">
    <property type="entry name" value="Contactin-associated protein-like 4 isoform 1"/>
    <property type="match status" value="1"/>
</dbReference>
<keyword evidence="5" id="KW-0732">Signal</keyword>
<evidence type="ECO:0000313" key="18">
    <source>
        <dbReference type="Ensembl" id="ENSMZEP00005031975.1"/>
    </source>
</evidence>
<feature type="domain" description="EGF-like" evidence="16">
    <location>
        <begin position="881"/>
        <end position="919"/>
    </location>
</feature>
<dbReference type="SUPFAM" id="SSF56496">
    <property type="entry name" value="Fibrinogen C-terminal domain-like"/>
    <property type="match status" value="1"/>
</dbReference>
<dbReference type="InterPro" id="IPR000742">
    <property type="entry name" value="EGF"/>
</dbReference>
<comment type="similarity">
    <text evidence="2">Belongs to the neurexin family.</text>
</comment>
<reference evidence="18" key="3">
    <citation type="submission" date="2025-09" db="UniProtKB">
        <authorList>
            <consortium name="Ensembl"/>
        </authorList>
    </citation>
    <scope>IDENTIFICATION</scope>
</reference>
<reference evidence="18 19" key="1">
    <citation type="journal article" date="2014" name="Nature">
        <title>The genomic substrate for adaptive radiation in African cichlid fish.</title>
        <authorList>
            <person name="Brawand D."/>
            <person name="Wagner C.E."/>
            <person name="Li Y.I."/>
            <person name="Malinsky M."/>
            <person name="Keller I."/>
            <person name="Fan S."/>
            <person name="Simakov O."/>
            <person name="Ng A.Y."/>
            <person name="Lim Z.W."/>
            <person name="Bezault E."/>
            <person name="Turner-Maier J."/>
            <person name="Johnson J."/>
            <person name="Alcazar R."/>
            <person name="Noh H.J."/>
            <person name="Russell P."/>
            <person name="Aken B."/>
            <person name="Alfoldi J."/>
            <person name="Amemiya C."/>
            <person name="Azzouzi N."/>
            <person name="Baroiller J.F."/>
            <person name="Barloy-Hubler F."/>
            <person name="Berlin A."/>
            <person name="Bloomquist R."/>
            <person name="Carleton K.L."/>
            <person name="Conte M.A."/>
            <person name="D'Cotta H."/>
            <person name="Eshel O."/>
            <person name="Gaffney L."/>
            <person name="Galibert F."/>
            <person name="Gante H.F."/>
            <person name="Gnerre S."/>
            <person name="Greuter L."/>
            <person name="Guyon R."/>
            <person name="Haddad N.S."/>
            <person name="Haerty W."/>
            <person name="Harris R.M."/>
            <person name="Hofmann H.A."/>
            <person name="Hourlier T."/>
            <person name="Hulata G."/>
            <person name="Jaffe D.B."/>
            <person name="Lara M."/>
            <person name="Lee A.P."/>
            <person name="MacCallum I."/>
            <person name="Mwaiko S."/>
            <person name="Nikaido M."/>
            <person name="Nishihara H."/>
            <person name="Ozouf-Costaz C."/>
            <person name="Penman D.J."/>
            <person name="Przybylski D."/>
            <person name="Rakotomanga M."/>
            <person name="Renn S.C.P."/>
            <person name="Ribeiro F.J."/>
            <person name="Ron M."/>
            <person name="Salzburger W."/>
            <person name="Sanchez-Pulido L."/>
            <person name="Santos M.E."/>
            <person name="Searle S."/>
            <person name="Sharpe T."/>
            <person name="Swofford R."/>
            <person name="Tan F.J."/>
            <person name="Williams L."/>
            <person name="Young S."/>
            <person name="Yin S."/>
            <person name="Okada N."/>
            <person name="Kocher T.D."/>
            <person name="Miska E.A."/>
            <person name="Lander E.S."/>
            <person name="Venkatesh B."/>
            <person name="Fernald R.D."/>
            <person name="Meyer A."/>
            <person name="Ponting C.P."/>
            <person name="Streelman J.T."/>
            <person name="Lindblad-Toh K."/>
            <person name="Seehausen O."/>
            <person name="Di Palma F."/>
        </authorList>
    </citation>
    <scope>NUCLEOTIDE SEQUENCE</scope>
</reference>
<name>A0A3P9DB97_9CICH</name>
<dbReference type="CDD" id="cd00057">
    <property type="entry name" value="FA58C"/>
    <property type="match status" value="1"/>
</dbReference>
<dbReference type="Gene3D" id="2.10.25.10">
    <property type="entry name" value="Laminin"/>
    <property type="match status" value="2"/>
</dbReference>
<feature type="domain" description="EGF-like" evidence="16">
    <location>
        <begin position="474"/>
        <end position="511"/>
    </location>
</feature>
<evidence type="ECO:0000256" key="11">
    <source>
        <dbReference type="PROSITE-ProRule" id="PRU00122"/>
    </source>
</evidence>
<dbReference type="Pfam" id="PF00754">
    <property type="entry name" value="F5_F8_type_C"/>
    <property type="match status" value="1"/>
</dbReference>
<dbReference type="InterPro" id="IPR050372">
    <property type="entry name" value="Neurexin-related_CASP"/>
</dbReference>
<evidence type="ECO:0000259" key="15">
    <source>
        <dbReference type="PROSITE" id="PS50025"/>
    </source>
</evidence>
<dbReference type="SMART" id="SM00181">
    <property type="entry name" value="EGF"/>
    <property type="match status" value="2"/>
</dbReference>
<dbReference type="PROSITE" id="PS01285">
    <property type="entry name" value="FA58C_1"/>
    <property type="match status" value="1"/>
</dbReference>
<dbReference type="Ensembl" id="ENSMZET00005033009.1">
    <property type="protein sequence ID" value="ENSMZEP00005031975.1"/>
    <property type="gene ID" value="ENSMZEG00005005684.1"/>
</dbReference>
<feature type="compositionally biased region" description="Polar residues" evidence="12">
    <location>
        <begin position="1188"/>
        <end position="1199"/>
    </location>
</feature>
<keyword evidence="7 13" id="KW-1133">Transmembrane helix</keyword>
<evidence type="ECO:0000256" key="1">
    <source>
        <dbReference type="ARBA" id="ARBA00004479"/>
    </source>
</evidence>
<dbReference type="SUPFAM" id="SSF49899">
    <property type="entry name" value="Concanavalin A-like lectins/glucanases"/>
    <property type="match status" value="4"/>
</dbReference>
<dbReference type="Proteomes" id="UP000265160">
    <property type="component" value="LG18"/>
</dbReference>
<evidence type="ECO:0000256" key="12">
    <source>
        <dbReference type="SAM" id="MobiDB-lite"/>
    </source>
</evidence>
<dbReference type="FunFam" id="2.60.120.200:FF:000026">
    <property type="entry name" value="contactin-associated protein-like 4 isoform X1"/>
    <property type="match status" value="1"/>
</dbReference>
<dbReference type="PROSITE" id="PS50022">
    <property type="entry name" value="FA58C_3"/>
    <property type="match status" value="1"/>
</dbReference>
<dbReference type="Gene3D" id="2.60.120.200">
    <property type="match status" value="4"/>
</dbReference>
<dbReference type="InterPro" id="IPR001791">
    <property type="entry name" value="Laminin_G"/>
</dbReference>
<evidence type="ECO:0000256" key="3">
    <source>
        <dbReference type="ARBA" id="ARBA00022536"/>
    </source>
</evidence>
<feature type="domain" description="Fibrinogen C-terminal" evidence="17">
    <location>
        <begin position="510"/>
        <end position="555"/>
    </location>
</feature>
<evidence type="ECO:0000256" key="9">
    <source>
        <dbReference type="ARBA" id="ARBA00023157"/>
    </source>
</evidence>
<dbReference type="AlphaFoldDB" id="A0A3P9DB97"/>
<sequence length="1208" mass="133850">MARCKYLSRILDEPLAGICDVFCYAKASVTGSFCFNSFIHDAGAGGWSPLISDKYQWLEVDLGERTKITAVATQGRYGSSDWLTSYLLMFSDTGHNWKQYRQEDSIGSFPGNSNADNVVQYKLQQPAIARFLRLIPLDWNPSGRIGLRLETYGCPYTSDVVSLNGGSSSLVYRLSPGPWQTSKEVVSLKFKTLRNSGILLHAEGQQGVSLSLELERGKLQLLLRQGKTSPEPLHLTSLGSLLDDQHWHHVVLEQKSAHLNLTVDKNTERVQLPKIYNIFFIKPDASSKDLHGCIENLLYNGFNLIELAKNSDHQVTGNVTFSCAEPVSVALTFPGPQSFLQLPGTTASSPGGVSVGFQFRTWNKGGLLFTFSLPQQEGLSPAVFSGAALNDGQWHAVDFTARRGRLTISIYTHLQGWMLILNMAQFQMLRSAHVQTFQGCMRLLTVENQRVDLIKVQQRLLGNYSQLQIDMCGIIDRCSPSRCEHGGRCSQSWTVFHCNCSDTGYSGATCHSSVYEQSCEAYKHNGNTSGHFYIDVDGSGPIKPQLVYCNMTGDTHRLTHAFTPLRPSPAVSQHSVHFDYSSQEEQLLAAISQSEHCEQELSYHCRKSRLLNTLEGSPFSWWLGGPGQGRVQTYWGGAHPGSQQCACGLQGDCVDLQHYCNCDADRLEWTEDSGLLTHKDTLPVRSLVLGDIQRPGSEAAYRVGPLRCHGDKNFWNAAFFDKETSYLHFPTFHGELSADISFLFKTTGSSGVFLENLGIKDFIRIELSSSTQVVFSFDVGNGPLEVRVESSVPLNDNRWHRVRAERNVKEASLRLDELAVATQEAPTDGHFHLQLNSQLFIGTASRQKGFRGCIRSLQLNGVTLDLEERAKITPGVQPGCPGHCSSYGSLCQNHGRCVERASGFQCDCSLSAYAGVFCQTEVSASFKPGTSVSYTFKEPYELSRNSSALPSSIYSEMTLRAENISLSFRTNQSPALLLYVSSYYREYLAVLINKHDKLEVRYKLDSSRDAEVLRSSVRNVANGQLHTVTIKRLTDSVSTFWYFLFQESDIFLFPESDDLDPDLAKLASLGFTGCLSVVHFNTMSPLKAALLHSDTSPVIITGPLVQSNCGSAASTNPYAAENTHHLSGKKGGASFALSVKKLFCGVIAVVIFVVVTGLAITGRLLYQRKETYRNQQVKDRQENSQDFAFSNQADSQSVPCENPKEYII</sequence>
<evidence type="ECO:0000256" key="8">
    <source>
        <dbReference type="ARBA" id="ARBA00023136"/>
    </source>
</evidence>
<dbReference type="PROSITE" id="PS50025">
    <property type="entry name" value="LAM_G_DOMAIN"/>
    <property type="match status" value="3"/>
</dbReference>
<dbReference type="CDD" id="cd00054">
    <property type="entry name" value="EGF_CA"/>
    <property type="match status" value="1"/>
</dbReference>
<keyword evidence="19" id="KW-1185">Reference proteome</keyword>
<dbReference type="InterPro" id="IPR002181">
    <property type="entry name" value="Fibrinogen_a/b/g_C_dom"/>
</dbReference>
<evidence type="ECO:0000256" key="2">
    <source>
        <dbReference type="ARBA" id="ARBA00010241"/>
    </source>
</evidence>
<evidence type="ECO:0000256" key="5">
    <source>
        <dbReference type="ARBA" id="ARBA00022729"/>
    </source>
</evidence>
<dbReference type="SMART" id="SM00282">
    <property type="entry name" value="LamG"/>
    <property type="match status" value="3"/>
</dbReference>
<feature type="transmembrane region" description="Helical" evidence="13">
    <location>
        <begin position="1145"/>
        <end position="1166"/>
    </location>
</feature>
<dbReference type="SMART" id="SM00231">
    <property type="entry name" value="FA58C"/>
    <property type="match status" value="1"/>
</dbReference>
<evidence type="ECO:0000313" key="19">
    <source>
        <dbReference type="Proteomes" id="UP000265160"/>
    </source>
</evidence>
<organism evidence="18 19">
    <name type="scientific">Maylandia zebra</name>
    <name type="common">zebra mbuna</name>
    <dbReference type="NCBI Taxonomy" id="106582"/>
    <lineage>
        <taxon>Eukaryota</taxon>
        <taxon>Metazoa</taxon>
        <taxon>Chordata</taxon>
        <taxon>Craniata</taxon>
        <taxon>Vertebrata</taxon>
        <taxon>Euteleostomi</taxon>
        <taxon>Actinopterygii</taxon>
        <taxon>Neopterygii</taxon>
        <taxon>Teleostei</taxon>
        <taxon>Neoteleostei</taxon>
        <taxon>Acanthomorphata</taxon>
        <taxon>Ovalentaria</taxon>
        <taxon>Cichlomorphae</taxon>
        <taxon>Cichliformes</taxon>
        <taxon>Cichlidae</taxon>
        <taxon>African cichlids</taxon>
        <taxon>Pseudocrenilabrinae</taxon>
        <taxon>Haplochromini</taxon>
        <taxon>Maylandia</taxon>
        <taxon>Maylandia zebra complex</taxon>
    </lineage>
</organism>
<keyword evidence="6" id="KW-0677">Repeat</keyword>
<reference evidence="18" key="2">
    <citation type="submission" date="2025-08" db="UniProtKB">
        <authorList>
            <consortium name="Ensembl"/>
        </authorList>
    </citation>
    <scope>IDENTIFICATION</scope>
</reference>
<keyword evidence="8 13" id="KW-0472">Membrane</keyword>
<dbReference type="Pfam" id="PF00008">
    <property type="entry name" value="EGF"/>
    <property type="match status" value="1"/>
</dbReference>
<evidence type="ECO:0000256" key="6">
    <source>
        <dbReference type="ARBA" id="ARBA00022737"/>
    </source>
</evidence>
<feature type="domain" description="Laminin G" evidence="15">
    <location>
        <begin position="160"/>
        <end position="323"/>
    </location>
</feature>
<feature type="domain" description="Laminin G" evidence="15">
    <location>
        <begin position="716"/>
        <end position="880"/>
    </location>
</feature>
<dbReference type="CDD" id="cd00110">
    <property type="entry name" value="LamG"/>
    <property type="match status" value="4"/>
</dbReference>
<dbReference type="PANTHER" id="PTHR15036:SF40">
    <property type="entry name" value="CONTACTIN-ASSOCIATED PROTEIN-LIKE 4"/>
    <property type="match status" value="1"/>
</dbReference>